<dbReference type="GO" id="GO:0006508">
    <property type="term" value="P:proteolysis"/>
    <property type="evidence" value="ECO:0007669"/>
    <property type="project" value="UniProtKB-KW"/>
</dbReference>
<evidence type="ECO:0000313" key="2">
    <source>
        <dbReference type="EMBL" id="OIR08065.1"/>
    </source>
</evidence>
<comment type="caution">
    <text evidence="2">The sequence shown here is derived from an EMBL/GenBank/DDBJ whole genome shotgun (WGS) entry which is preliminary data.</text>
</comment>
<proteinExistence type="predicted"/>
<evidence type="ECO:0000259" key="1">
    <source>
        <dbReference type="PROSITE" id="PS51787"/>
    </source>
</evidence>
<name>A0A1J5SHW3_9ZZZZ</name>
<dbReference type="PANTHER" id="PTHR46732:SF8">
    <property type="entry name" value="ATP-DEPENDENT PROTEASE LA (LON) DOMAIN PROTEIN"/>
    <property type="match status" value="1"/>
</dbReference>
<reference evidence="2" key="1">
    <citation type="submission" date="2016-10" db="EMBL/GenBank/DDBJ databases">
        <title>Sequence of Gallionella enrichment culture.</title>
        <authorList>
            <person name="Poehlein A."/>
            <person name="Muehling M."/>
            <person name="Daniel R."/>
        </authorList>
    </citation>
    <scope>NUCLEOTIDE SEQUENCE</scope>
</reference>
<dbReference type="PANTHER" id="PTHR46732">
    <property type="entry name" value="ATP-DEPENDENT PROTEASE LA (LON) DOMAIN PROTEIN"/>
    <property type="match status" value="1"/>
</dbReference>
<gene>
    <name evidence="2" type="primary">lon2_2</name>
    <name evidence="2" type="ORF">GALL_99310</name>
</gene>
<accession>A0A1J5SHW3</accession>
<dbReference type="PROSITE" id="PS51787">
    <property type="entry name" value="LON_N"/>
    <property type="match status" value="1"/>
</dbReference>
<dbReference type="EC" id="3.4.21.53" evidence="2"/>
<dbReference type="Pfam" id="PF02190">
    <property type="entry name" value="LON_substr_bdg"/>
    <property type="match status" value="1"/>
</dbReference>
<dbReference type="Gene3D" id="2.30.130.40">
    <property type="entry name" value="LON domain-like"/>
    <property type="match status" value="1"/>
</dbReference>
<dbReference type="GO" id="GO:0004252">
    <property type="term" value="F:serine-type endopeptidase activity"/>
    <property type="evidence" value="ECO:0007669"/>
    <property type="project" value="UniProtKB-EC"/>
</dbReference>
<feature type="domain" description="Lon N-terminal" evidence="1">
    <location>
        <begin position="16"/>
        <end position="211"/>
    </location>
</feature>
<dbReference type="InterPro" id="IPR046336">
    <property type="entry name" value="Lon_prtase_N_sf"/>
</dbReference>
<dbReference type="SMART" id="SM00464">
    <property type="entry name" value="LON"/>
    <property type="match status" value="1"/>
</dbReference>
<dbReference type="EMBL" id="MLJW01000034">
    <property type="protein sequence ID" value="OIR08065.1"/>
    <property type="molecule type" value="Genomic_DNA"/>
</dbReference>
<sequence>MERPFHPRLEDLPALLPVFPLSGVLLLPESRLPLNIFEPRYLAMVQDALGWGRLIGMVQPGDGRRGGIGKAVPDLFETGCAGRISAFSETEDGRILLTLTGVCRFAITSEVDSQRGYRRMAVDWTPFRNDLTPAADPEWDRAHLLSMLKAYLKLKNIELNWKAIEAASDLALALSMPMVLPFDVREKQAMLEAADTTQRGQTLLALLEMALAEATGHRTTTKQ</sequence>
<dbReference type="InterPro" id="IPR015947">
    <property type="entry name" value="PUA-like_sf"/>
</dbReference>
<protein>
    <submittedName>
        <fullName evidence="2">Lon protease 2</fullName>
        <ecNumber evidence="2">3.4.21.53</ecNumber>
    </submittedName>
</protein>
<organism evidence="2">
    <name type="scientific">mine drainage metagenome</name>
    <dbReference type="NCBI Taxonomy" id="410659"/>
    <lineage>
        <taxon>unclassified sequences</taxon>
        <taxon>metagenomes</taxon>
        <taxon>ecological metagenomes</taxon>
    </lineage>
</organism>
<dbReference type="InterPro" id="IPR003111">
    <property type="entry name" value="Lon_prtase_N"/>
</dbReference>
<keyword evidence="2" id="KW-0378">Hydrolase</keyword>
<keyword evidence="2" id="KW-0645">Protease</keyword>
<dbReference type="SUPFAM" id="SSF88697">
    <property type="entry name" value="PUA domain-like"/>
    <property type="match status" value="1"/>
</dbReference>
<dbReference type="AlphaFoldDB" id="A0A1J5SHW3"/>